<dbReference type="Proteomes" id="UP000034826">
    <property type="component" value="Unassembled WGS sequence"/>
</dbReference>
<organism evidence="2 3">
    <name type="scientific">Candidatus Woesebacteria bacterium GW2011_GWA2_44_33</name>
    <dbReference type="NCBI Taxonomy" id="1618564"/>
    <lineage>
        <taxon>Bacteria</taxon>
        <taxon>Candidatus Woeseibacteriota</taxon>
    </lineage>
</organism>
<comment type="caution">
    <text evidence="2">The sequence shown here is derived from an EMBL/GenBank/DDBJ whole genome shotgun (WGS) entry which is preliminary data.</text>
</comment>
<dbReference type="AlphaFoldDB" id="A0A0G1J3E6"/>
<feature type="transmembrane region" description="Helical" evidence="1">
    <location>
        <begin position="106"/>
        <end position="127"/>
    </location>
</feature>
<gene>
    <name evidence="2" type="ORF">UW60_C0034G0001</name>
</gene>
<keyword evidence="1" id="KW-0812">Transmembrane</keyword>
<proteinExistence type="predicted"/>
<accession>A0A0G1J3E6</accession>
<dbReference type="EMBL" id="LCIY01000034">
    <property type="protein sequence ID" value="KKT65815.1"/>
    <property type="molecule type" value="Genomic_DNA"/>
</dbReference>
<feature type="transmembrane region" description="Helical" evidence="1">
    <location>
        <begin position="37"/>
        <end position="56"/>
    </location>
</feature>
<protein>
    <submittedName>
        <fullName evidence="2">Uncharacterized protein</fullName>
    </submittedName>
</protein>
<evidence type="ECO:0000313" key="2">
    <source>
        <dbReference type="EMBL" id="KKT65815.1"/>
    </source>
</evidence>
<sequence length="128" mass="14117">MSTSNRFELAFIGPYSMAVGAYDIAHANFVKQSCFRVVILAYQMGNISCLFCSLSVVKIHHVVWVFFATIGTRLILYLVNQGFLDYYILATTLIGKAKLSISMIRVISNTSGFQTVLAMIVCLASSLS</sequence>
<evidence type="ECO:0000256" key="1">
    <source>
        <dbReference type="SAM" id="Phobius"/>
    </source>
</evidence>
<keyword evidence="1" id="KW-0472">Membrane</keyword>
<reference evidence="2 3" key="1">
    <citation type="journal article" date="2015" name="Nature">
        <title>rRNA introns, odd ribosomes, and small enigmatic genomes across a large radiation of phyla.</title>
        <authorList>
            <person name="Brown C.T."/>
            <person name="Hug L.A."/>
            <person name="Thomas B.C."/>
            <person name="Sharon I."/>
            <person name="Castelle C.J."/>
            <person name="Singh A."/>
            <person name="Wilkins M.J."/>
            <person name="Williams K.H."/>
            <person name="Banfield J.F."/>
        </authorList>
    </citation>
    <scope>NUCLEOTIDE SEQUENCE [LARGE SCALE GENOMIC DNA]</scope>
</reference>
<evidence type="ECO:0000313" key="3">
    <source>
        <dbReference type="Proteomes" id="UP000034826"/>
    </source>
</evidence>
<name>A0A0G1J3E6_9BACT</name>
<feature type="transmembrane region" description="Helical" evidence="1">
    <location>
        <begin position="62"/>
        <end position="79"/>
    </location>
</feature>
<keyword evidence="1" id="KW-1133">Transmembrane helix</keyword>